<dbReference type="EMBL" id="JBBPCB010000003">
    <property type="protein sequence ID" value="MEK8179973.1"/>
    <property type="molecule type" value="Genomic_DNA"/>
</dbReference>
<dbReference type="InterPro" id="IPR041492">
    <property type="entry name" value="HAD_2"/>
</dbReference>
<keyword evidence="5" id="KW-0119">Carbohydrate metabolism</keyword>
<dbReference type="InterPro" id="IPR023214">
    <property type="entry name" value="HAD_sf"/>
</dbReference>
<comment type="similarity">
    <text evidence="2">Belongs to the HAD-like hydrolase superfamily. CbbY/CbbZ/Gph/YieH family.</text>
</comment>
<dbReference type="Pfam" id="PF13419">
    <property type="entry name" value="HAD_2"/>
    <property type="match status" value="1"/>
</dbReference>
<evidence type="ECO:0000256" key="2">
    <source>
        <dbReference type="ARBA" id="ARBA00006171"/>
    </source>
</evidence>
<proteinExistence type="inferred from homology"/>
<name>A0ABU9E0I0_9FLAO</name>
<dbReference type="Gene3D" id="1.10.150.240">
    <property type="entry name" value="Putative phosphatase, domain 2"/>
    <property type="match status" value="1"/>
</dbReference>
<dbReference type="SFLD" id="SFLDS00003">
    <property type="entry name" value="Haloacid_Dehalogenase"/>
    <property type="match status" value="1"/>
</dbReference>
<dbReference type="PANTHER" id="PTHR46193">
    <property type="entry name" value="6-PHOSPHOGLUCONATE PHOSPHATASE"/>
    <property type="match status" value="1"/>
</dbReference>
<gene>
    <name evidence="6" type="ORF">WMW71_06425</name>
</gene>
<dbReference type="InterPro" id="IPR051600">
    <property type="entry name" value="Beta-PGM-like"/>
</dbReference>
<evidence type="ECO:0000256" key="4">
    <source>
        <dbReference type="ARBA" id="ARBA00022842"/>
    </source>
</evidence>
<protein>
    <submittedName>
        <fullName evidence="6">HAD family hydrolase</fullName>
    </submittedName>
</protein>
<dbReference type="InterPro" id="IPR023198">
    <property type="entry name" value="PGP-like_dom2"/>
</dbReference>
<dbReference type="PANTHER" id="PTHR46193:SF18">
    <property type="entry name" value="HEXITOL PHOSPHATASE B"/>
    <property type="match status" value="1"/>
</dbReference>
<evidence type="ECO:0000256" key="1">
    <source>
        <dbReference type="ARBA" id="ARBA00001946"/>
    </source>
</evidence>
<reference evidence="6 7" key="1">
    <citation type="submission" date="2024-04" db="EMBL/GenBank/DDBJ databases">
        <title>draft genome sequnece of Flavobacterium buctense JCM 30750.</title>
        <authorList>
            <person name="Kim D.-U."/>
        </authorList>
    </citation>
    <scope>NUCLEOTIDE SEQUENCE [LARGE SCALE GENOMIC DNA]</scope>
    <source>
        <strain evidence="6 7">JCM 30750</strain>
    </source>
</reference>
<dbReference type="RefSeq" id="WP_187660445.1">
    <property type="nucleotide sequence ID" value="NZ_JACTAB010000004.1"/>
</dbReference>
<dbReference type="SUPFAM" id="SSF56784">
    <property type="entry name" value="HAD-like"/>
    <property type="match status" value="1"/>
</dbReference>
<keyword evidence="3" id="KW-0479">Metal-binding</keyword>
<evidence type="ECO:0000313" key="6">
    <source>
        <dbReference type="EMBL" id="MEK8179973.1"/>
    </source>
</evidence>
<accession>A0ABU9E0I0</accession>
<organism evidence="6 7">
    <name type="scientific">Flavobacterium buctense</name>
    <dbReference type="NCBI Taxonomy" id="1648146"/>
    <lineage>
        <taxon>Bacteria</taxon>
        <taxon>Pseudomonadati</taxon>
        <taxon>Bacteroidota</taxon>
        <taxon>Flavobacteriia</taxon>
        <taxon>Flavobacteriales</taxon>
        <taxon>Flavobacteriaceae</taxon>
        <taxon>Flavobacterium</taxon>
    </lineage>
</organism>
<dbReference type="NCBIfam" id="TIGR01549">
    <property type="entry name" value="HAD-SF-IA-v1"/>
    <property type="match status" value="1"/>
</dbReference>
<comment type="cofactor">
    <cofactor evidence="1">
        <name>Mg(2+)</name>
        <dbReference type="ChEBI" id="CHEBI:18420"/>
    </cofactor>
</comment>
<sequence length="221" mass="25080">MIQTVIFDMDGVIVDTEPVHHYAYNQQFKQLGIDISPEMYASFTGNSTKNIFERLKAEFNLEQDVQTLVQTKRNLFNDAFDNKEDLYLLDGVEDLIKELHSNGMQLVLASSSATVTINRIFNRFNLDQYFTHKVSGEDFPRSKPHPAIFQHAAFLAQTSVENCIVIEDSTNGILAAKAAGIYCVGYDSFHSKLQDYSQADIVITHFNQLSFEKIKSIKKPV</sequence>
<dbReference type="SFLD" id="SFLDG01135">
    <property type="entry name" value="C1.5.6:_HAD__Beta-PGM__Phospha"/>
    <property type="match status" value="1"/>
</dbReference>
<keyword evidence="6" id="KW-0378">Hydrolase</keyword>
<dbReference type="InterPro" id="IPR006439">
    <property type="entry name" value="HAD-SF_hydro_IA"/>
</dbReference>
<evidence type="ECO:0000256" key="3">
    <source>
        <dbReference type="ARBA" id="ARBA00022723"/>
    </source>
</evidence>
<dbReference type="CDD" id="cd16423">
    <property type="entry name" value="HAD_BPGM-like"/>
    <property type="match status" value="1"/>
</dbReference>
<dbReference type="Gene3D" id="3.40.50.1000">
    <property type="entry name" value="HAD superfamily/HAD-like"/>
    <property type="match status" value="1"/>
</dbReference>
<evidence type="ECO:0000256" key="5">
    <source>
        <dbReference type="ARBA" id="ARBA00023277"/>
    </source>
</evidence>
<dbReference type="NCBIfam" id="TIGR01509">
    <property type="entry name" value="HAD-SF-IA-v3"/>
    <property type="match status" value="1"/>
</dbReference>
<evidence type="ECO:0000313" key="7">
    <source>
        <dbReference type="Proteomes" id="UP001491349"/>
    </source>
</evidence>
<dbReference type="GO" id="GO:0016787">
    <property type="term" value="F:hydrolase activity"/>
    <property type="evidence" value="ECO:0007669"/>
    <property type="project" value="UniProtKB-KW"/>
</dbReference>
<keyword evidence="4" id="KW-0460">Magnesium</keyword>
<keyword evidence="7" id="KW-1185">Reference proteome</keyword>
<dbReference type="SFLD" id="SFLDG01129">
    <property type="entry name" value="C1.5:_HAD__Beta-PGM__Phosphata"/>
    <property type="match status" value="1"/>
</dbReference>
<dbReference type="InterPro" id="IPR036412">
    <property type="entry name" value="HAD-like_sf"/>
</dbReference>
<dbReference type="Proteomes" id="UP001491349">
    <property type="component" value="Unassembled WGS sequence"/>
</dbReference>
<comment type="caution">
    <text evidence="6">The sequence shown here is derived from an EMBL/GenBank/DDBJ whole genome shotgun (WGS) entry which is preliminary data.</text>
</comment>